<dbReference type="Proteomes" id="UP000020077">
    <property type="component" value="Unassembled WGS sequence"/>
</dbReference>
<evidence type="ECO:0000313" key="4">
    <source>
        <dbReference type="Proteomes" id="UP000020077"/>
    </source>
</evidence>
<accession>A0A080M9U1</accession>
<dbReference type="EMBL" id="JDVG02000143">
    <property type="protein sequence ID" value="KFB73894.1"/>
    <property type="molecule type" value="Genomic_DNA"/>
</dbReference>
<proteinExistence type="predicted"/>
<keyword evidence="2" id="KW-0732">Signal</keyword>
<name>A0A080M9U1_9PROT</name>
<sequence length="126" mass="12460">MKAIHPLLLSLFAVVFVHSAFAASASAPTISGSNLRVSGEVVATSTTSVQGNSAGASASGSYKVFKAKASANKSTESLHAETTAGGAFLDGNTKVLGSTVDLKGTVANSSNSGGTVQAGVLRTTSR</sequence>
<feature type="signal peptide" evidence="2">
    <location>
        <begin position="1"/>
        <end position="22"/>
    </location>
</feature>
<reference evidence="3 4" key="1">
    <citation type="submission" date="2014-02" db="EMBL/GenBank/DDBJ databases">
        <title>Expanding our view of genomic diversity in Candidatus Accumulibacter clades.</title>
        <authorList>
            <person name="Skennerton C.T."/>
            <person name="Barr J.J."/>
            <person name="Slater F.R."/>
            <person name="Bond P.L."/>
            <person name="Tyson G.W."/>
        </authorList>
    </citation>
    <scope>NUCLEOTIDE SEQUENCE [LARGE SCALE GENOMIC DNA]</scope>
    <source>
        <strain evidence="4">BA-91</strain>
    </source>
</reference>
<evidence type="ECO:0008006" key="5">
    <source>
        <dbReference type="Google" id="ProtNLM"/>
    </source>
</evidence>
<organism evidence="3 4">
    <name type="scientific">Candidatus Accumulibacter phosphatis</name>
    <dbReference type="NCBI Taxonomy" id="327160"/>
    <lineage>
        <taxon>Bacteria</taxon>
        <taxon>Pseudomonadati</taxon>
        <taxon>Pseudomonadota</taxon>
        <taxon>Betaproteobacteria</taxon>
        <taxon>Candidatus Accumulibacter</taxon>
    </lineage>
</organism>
<gene>
    <name evidence="3" type="ORF">AW09_000834</name>
</gene>
<protein>
    <recommendedName>
        <fullName evidence="5">DUF5666 domain-containing protein</fullName>
    </recommendedName>
</protein>
<evidence type="ECO:0000256" key="1">
    <source>
        <dbReference type="SAM" id="MobiDB-lite"/>
    </source>
</evidence>
<dbReference type="AlphaFoldDB" id="A0A080M9U1"/>
<feature type="region of interest" description="Disordered" evidence="1">
    <location>
        <begin position="107"/>
        <end position="126"/>
    </location>
</feature>
<feature type="chain" id="PRO_5001750945" description="DUF5666 domain-containing protein" evidence="2">
    <location>
        <begin position="23"/>
        <end position="126"/>
    </location>
</feature>
<evidence type="ECO:0000256" key="2">
    <source>
        <dbReference type="SAM" id="SignalP"/>
    </source>
</evidence>
<comment type="caution">
    <text evidence="3">The sequence shown here is derived from an EMBL/GenBank/DDBJ whole genome shotgun (WGS) entry which is preliminary data.</text>
</comment>
<evidence type="ECO:0000313" key="3">
    <source>
        <dbReference type="EMBL" id="KFB73894.1"/>
    </source>
</evidence>